<evidence type="ECO:0000313" key="1">
    <source>
        <dbReference type="EMBL" id="KAJ9636276.1"/>
    </source>
</evidence>
<protein>
    <submittedName>
        <fullName evidence="1">Uncharacterized protein</fullName>
    </submittedName>
</protein>
<keyword evidence="2" id="KW-1185">Reference proteome</keyword>
<gene>
    <name evidence="1" type="ORF">H2199_007951</name>
</gene>
<reference evidence="1" key="1">
    <citation type="submission" date="2022-10" db="EMBL/GenBank/DDBJ databases">
        <title>Culturing micro-colonial fungi from biological soil crusts in the Mojave desert and describing Neophaeococcomyces mojavensis, and introducing the new genera and species Taxawa tesnikishii.</title>
        <authorList>
            <person name="Kurbessoian T."/>
            <person name="Stajich J.E."/>
        </authorList>
    </citation>
    <scope>NUCLEOTIDE SEQUENCE</scope>
    <source>
        <strain evidence="1">JES_115</strain>
    </source>
</reference>
<accession>A0ACC2YLZ9</accession>
<evidence type="ECO:0000313" key="2">
    <source>
        <dbReference type="Proteomes" id="UP001172680"/>
    </source>
</evidence>
<sequence>MSTLSSRQSWSPTASDYTAVSTASSAAAQTHTISVGNGDFKFRPDVVQAQPGDTIEFQFYPQNHSAVRAEYLHPCIPYEMTGRGKVGFFTGFHPVDAMLDDPPMWSVLVNDTDPIFFYCSGPRACTKYAMVGVINPNKSVSLQTQREIALDSAYVLNPGDSFPDEGGTSSTMASSTAAPSLPTSSLPSVSPTVAAPAATPSEHSNHSGLSPGAIAGVAIGSAAVLLLAAFLFYFFGRARTLQKVFERDKAGFAASGPHSPEMYRSGGEAFIPAGQQGDYRSRSMSQPYNVSPGSQSPEEGAPLCSATVRTPYSVLGGAYSPPADRGLNVAIPPQQSTSSQRSRGPYEM</sequence>
<name>A0ACC2YLZ9_9PEZI</name>
<organism evidence="1 2">
    <name type="scientific">Coniosporium tulheliwenetii</name>
    <dbReference type="NCBI Taxonomy" id="3383036"/>
    <lineage>
        <taxon>Eukaryota</taxon>
        <taxon>Fungi</taxon>
        <taxon>Dikarya</taxon>
        <taxon>Ascomycota</taxon>
        <taxon>Pezizomycotina</taxon>
        <taxon>Dothideomycetes</taxon>
        <taxon>Dothideomycetes incertae sedis</taxon>
        <taxon>Coniosporium</taxon>
    </lineage>
</organism>
<dbReference type="EMBL" id="JAPDRP010000025">
    <property type="protein sequence ID" value="KAJ9636276.1"/>
    <property type="molecule type" value="Genomic_DNA"/>
</dbReference>
<proteinExistence type="predicted"/>
<comment type="caution">
    <text evidence="1">The sequence shown here is derived from an EMBL/GenBank/DDBJ whole genome shotgun (WGS) entry which is preliminary data.</text>
</comment>
<dbReference type="Proteomes" id="UP001172680">
    <property type="component" value="Unassembled WGS sequence"/>
</dbReference>